<dbReference type="Pfam" id="PF05424">
    <property type="entry name" value="Duffy_binding"/>
    <property type="match status" value="4"/>
</dbReference>
<dbReference type="Pfam" id="PF22672">
    <property type="entry name" value="DBL_C"/>
    <property type="match status" value="1"/>
</dbReference>
<evidence type="ECO:0000259" key="4">
    <source>
        <dbReference type="Pfam" id="PF22672"/>
    </source>
</evidence>
<dbReference type="GO" id="GO:0046789">
    <property type="term" value="F:host cell surface receptor binding"/>
    <property type="evidence" value="ECO:0007669"/>
    <property type="project" value="InterPro"/>
</dbReference>
<feature type="domain" description="Duffy-binding-like" evidence="4">
    <location>
        <begin position="707"/>
        <end position="830"/>
    </location>
</feature>
<dbReference type="NCBIfam" id="TIGR01477">
    <property type="entry name" value="RIFIN"/>
    <property type="match status" value="1"/>
</dbReference>
<gene>
    <name evidence="5" type="ORF">PFNF135_04392</name>
</gene>
<evidence type="ECO:0000256" key="1">
    <source>
        <dbReference type="SAM" id="MobiDB-lite"/>
    </source>
</evidence>
<proteinExistence type="predicted"/>
<feature type="region of interest" description="Disordered" evidence="1">
    <location>
        <begin position="1"/>
        <end position="36"/>
    </location>
</feature>
<feature type="region of interest" description="Disordered" evidence="1">
    <location>
        <begin position="385"/>
        <end position="414"/>
    </location>
</feature>
<sequence length="1917" mass="222073">MECQKQNQFCKKKHGGTTPTGTQEDDDYTFRENPKDHDGKCSCDKPQEKKFEVCNLVKEHFMLRNAQSGEIDGCNRKKSTNKWDCSQGSMNSENNGACMPPRRQSLCIHNLTFNGETGKENGLRDALIKCSAKETYFLWEKYKNNQNEADTQLKTGTIPEEFKRMMYYTFGDYRDFLFGTDISRKNRDMTKIKNNIDNAFKEKKDNVRKDNNANETFWEENKKLIWEGMLCALTNGIEDSGTKKQIQENYSYDKLTSSLQDFATRPQFLRWFTEWGEHFCREHKTQLESLKKKCPESTCNGDNDKKQQCKTACEQYQNWLSKWKEQYNKQSKKYFEDKKNNKFQSTTANDEVISSAYAYEYLKKALPKICPDGSCSCMDKESNETSKKQQSESPGNCDSHDSHMPASLDDTPSDYKDRCDCKSEKMEKPDPSLNCVDKSAFELYVKAQNDLNGMKDKLRGKNTKDIYEEKTNDTNGDNVICKIKENDSRKNNECNDSGNPFDNIEKWECTNPRNKVTNEDICIPPRRKYMCTKPLQNLETKTCTSLNELLNVVLRTAAYEGKHIKNAWDKAKEPKKRTQICDAMKYSFADIGDIIRGRDIYKNNNNKIEDNLKKVFGEIHSKFNGSVSSKYPKNEPNFYEFRSAWWDANREYVWKAMTCSAPEDATLFKKLENSEISNLVLSQHKCGYENDPPVDDYIPQPFRWMKEWSEHFCRVHKKHLDDLQKECGECNKNNSPCWKDRKGKSCRKCQEKCKAYNEMIEKWKAQWNDQQKNYNQLYFRTQKSNKNGENHTAFIEKMKKECKNDHISADKFIEKASNCTNITFNEQKHDKSGQSSSTSSPYAFELPPKGYNVICGTTYRKSCLKLKRSIYSDTCPNKINLCGSNAVWKKLTKYNIYVPPRTQQLFLKPIETSEITRTTKYNVAEYLFFKEIQESVFIEAQKLSEYYKNLYGNEHNLAFDADEQKPIDKDKAIMESTISAMKRSYADYGDLIKGTTKYEHNGINRKINIITKTLGYVGSLDKNRVYLWNKHKSDIWHAMICGYNASNPNKLLDNEDVMCKLPDNDTEDEFLRWFTEWTEDFCTEYEKNIKILKDKCSFGTCAGADNKNIIECQEICSKHKAWIVQKKEEYEKQKHKYNIEYKSLNGKYENVDDFLKDICKGKCEYISEKLNNDIMDNVFEEYPEGFKTKCECYPEQCRGLSVTDSYIPDGSPFGGGQSLNECRILQGTYNKCPNEEICNIYNKKTKRCYVKRYDDYYSNWDSRGMLNSSFKNEGVLVPPRRRHICLRISTEHFLQLKKRRDAFEGLIYSSAVNEAQGLIEKYANDNIKILQAMKYSFADIGNVVKGDDMMQSPTSDYIGKIIGDEKGSKDKRITWWNTHKKNVWDAMLCAYKKATSNEISDPQWCSLPKEDETPQFLRWFQEWTENFCSRRNKLYSTLKDKCKYVNCNTKNGKIESYECKRACQAYENYIFSKKLEYHIQNKQYETNFKESQDNKDITEYFKDASNDKCNCLSENFNEDKKWEKPYETLDGTLKDICDCKFISSTPLEPVEPGNAEVPVTPSQNDQSDVLNATIPLGIGFALGSIALLFYMKIYNQRNHNSTTPHHPPNTRLLCECELYAPANYDSDPQMKEVMDNFNRQTQQRFHEYDDRMVEKRMQCKDKCDKEIQKIILKDKLEKELVDQFSTLQTDIQNDAIPTCICEKSMVDKMEKGCLRCGGLLGGGIAPGWGLVSGLGYAGWSHYAATTLVKIATDEGIAEGVKVGLVKVTEIVTELSSKTSINIPTIDGAQLITLGNFTDGVSLHGIFKCIKSYMSSQPNDTYSLFSYAVDNMAQRTPSHFNRMYSKPVAAVNRAFADAQTRVLTQAGNVTSNLTTAITASLIAIVVIVLIMVIIYLILRYRKNKKMKKKLQYIKLLKE</sequence>
<dbReference type="OrthoDB" id="10633326at2759"/>
<evidence type="ECO:0000313" key="6">
    <source>
        <dbReference type="Proteomes" id="UP000019114"/>
    </source>
</evidence>
<evidence type="ECO:0000259" key="3">
    <source>
        <dbReference type="Pfam" id="PF05424"/>
    </source>
</evidence>
<dbReference type="SUPFAM" id="SSF140924">
    <property type="entry name" value="Duffy binding domain-like"/>
    <property type="match status" value="4"/>
</dbReference>
<dbReference type="EMBL" id="KI926061">
    <property type="protein sequence ID" value="ETW41250.1"/>
    <property type="molecule type" value="Genomic_DNA"/>
</dbReference>
<feature type="domain" description="Duffy-antigen binding" evidence="3">
    <location>
        <begin position="1274"/>
        <end position="1430"/>
    </location>
</feature>
<organism evidence="5 6">
    <name type="scientific">Plasmodium falciparum NF135/5.C10</name>
    <dbReference type="NCBI Taxonomy" id="1036726"/>
    <lineage>
        <taxon>Eukaryota</taxon>
        <taxon>Sar</taxon>
        <taxon>Alveolata</taxon>
        <taxon>Apicomplexa</taxon>
        <taxon>Aconoidasida</taxon>
        <taxon>Haemosporida</taxon>
        <taxon>Plasmodiidae</taxon>
        <taxon>Plasmodium</taxon>
        <taxon>Plasmodium (Laverania)</taxon>
    </lineage>
</organism>
<feature type="transmembrane region" description="Helical" evidence="2">
    <location>
        <begin position="1712"/>
        <end position="1731"/>
    </location>
</feature>
<name>W4IDM7_PLAFA</name>
<keyword evidence="2" id="KW-1133">Transmembrane helix</keyword>
<evidence type="ECO:0000256" key="2">
    <source>
        <dbReference type="SAM" id="Phobius"/>
    </source>
</evidence>
<dbReference type="Proteomes" id="UP000019114">
    <property type="component" value="Unassembled WGS sequence"/>
</dbReference>
<keyword evidence="2" id="KW-0812">Transmembrane</keyword>
<feature type="domain" description="Duffy-antigen binding" evidence="3">
    <location>
        <begin position="896"/>
        <end position="1063"/>
    </location>
</feature>
<dbReference type="Gene3D" id="1.20.58.830">
    <property type="match status" value="4"/>
</dbReference>
<dbReference type="InterPro" id="IPR042202">
    <property type="entry name" value="Duffy-ag-bd_sf"/>
</dbReference>
<reference evidence="5 6" key="2">
    <citation type="submission" date="2013-02" db="EMBL/GenBank/DDBJ databases">
        <title>The Genome Sequence of Plasmodium falciparum NF135/5.C10.</title>
        <authorList>
            <consortium name="The Broad Institute Genome Sequencing Platform"/>
            <consortium name="The Broad Institute Genome Sequencing Center for Infectious Disease"/>
            <person name="Neafsey D."/>
            <person name="Cheeseman I."/>
            <person name="Volkman S."/>
            <person name="Adams J."/>
            <person name="Walker B."/>
            <person name="Young S.K."/>
            <person name="Zeng Q."/>
            <person name="Gargeya S."/>
            <person name="Fitzgerald M."/>
            <person name="Haas B."/>
            <person name="Abouelleil A."/>
            <person name="Alvarado L."/>
            <person name="Arachchi H.M."/>
            <person name="Berlin A.M."/>
            <person name="Chapman S.B."/>
            <person name="Dewar J."/>
            <person name="Goldberg J."/>
            <person name="Griggs A."/>
            <person name="Gujja S."/>
            <person name="Hansen M."/>
            <person name="Howarth C."/>
            <person name="Imamovic A."/>
            <person name="Larimer J."/>
            <person name="McCowan C."/>
            <person name="Murphy C."/>
            <person name="Neiman D."/>
            <person name="Pearson M."/>
            <person name="Priest M."/>
            <person name="Roberts A."/>
            <person name="Saif S."/>
            <person name="Shea T."/>
            <person name="Sisk P."/>
            <person name="Sykes S."/>
            <person name="Wortman J."/>
            <person name="Nusbaum C."/>
            <person name="Birren B."/>
        </authorList>
    </citation>
    <scope>NUCLEOTIDE SEQUENCE [LARGE SCALE GENOMIC DNA]</scope>
    <source>
        <strain evidence="5 6">NF135/5.C10</strain>
    </source>
</reference>
<feature type="domain" description="Duffy-antigen binding" evidence="3">
    <location>
        <begin position="520"/>
        <end position="703"/>
    </location>
</feature>
<dbReference type="Pfam" id="PF02009">
    <property type="entry name" value="RIFIN"/>
    <property type="match status" value="1"/>
</dbReference>
<evidence type="ECO:0000313" key="5">
    <source>
        <dbReference type="EMBL" id="ETW41250.1"/>
    </source>
</evidence>
<dbReference type="Gene3D" id="1.20.1310.20">
    <property type="entry name" value="Duffy-antigen binding domain"/>
    <property type="match status" value="4"/>
</dbReference>
<accession>W4IDM7</accession>
<keyword evidence="2" id="KW-0472">Membrane</keyword>
<reference evidence="5 6" key="1">
    <citation type="submission" date="2013-02" db="EMBL/GenBank/DDBJ databases">
        <title>The Genome Annotation of Plasmodium falciparum NF135/5.C10.</title>
        <authorList>
            <consortium name="The Broad Institute Genome Sequencing Platform"/>
            <consortium name="The Broad Institute Genome Sequencing Center for Infectious Disease"/>
            <person name="Neafsey D."/>
            <person name="Hoffman S."/>
            <person name="Volkman S."/>
            <person name="Rosenthal P."/>
            <person name="Walker B."/>
            <person name="Young S.K."/>
            <person name="Zeng Q."/>
            <person name="Gargeya S."/>
            <person name="Fitzgerald M."/>
            <person name="Haas B."/>
            <person name="Abouelleil A."/>
            <person name="Allen A.W."/>
            <person name="Alvarado L."/>
            <person name="Arachchi H.M."/>
            <person name="Berlin A.M."/>
            <person name="Chapman S.B."/>
            <person name="Gainer-Dewar J."/>
            <person name="Goldberg J."/>
            <person name="Griggs A."/>
            <person name="Gujja S."/>
            <person name="Hansen M."/>
            <person name="Howarth C."/>
            <person name="Imamovic A."/>
            <person name="Ireland A."/>
            <person name="Larimer J."/>
            <person name="McCowan C."/>
            <person name="Murphy C."/>
            <person name="Pearson M."/>
            <person name="Poon T.W."/>
            <person name="Priest M."/>
            <person name="Roberts A."/>
            <person name="Saif S."/>
            <person name="Shea T."/>
            <person name="Sisk P."/>
            <person name="Sykes S."/>
            <person name="Wortman J."/>
            <person name="Nusbaum C."/>
            <person name="Birren B."/>
        </authorList>
    </citation>
    <scope>NUCLEOTIDE SEQUENCE [LARGE SCALE GENOMIC DNA]</scope>
    <source>
        <strain evidence="5 6">NF135/5.C10</strain>
    </source>
</reference>
<dbReference type="GO" id="GO:0016020">
    <property type="term" value="C:membrane"/>
    <property type="evidence" value="ECO:0007669"/>
    <property type="project" value="InterPro"/>
</dbReference>
<dbReference type="InterPro" id="IPR008602">
    <property type="entry name" value="Duffy-antigen-binding"/>
</dbReference>
<dbReference type="InterPro" id="IPR006373">
    <property type="entry name" value="VSA_Rifin"/>
</dbReference>
<feature type="domain" description="Duffy-antigen binding" evidence="3">
    <location>
        <begin position="96"/>
        <end position="249"/>
    </location>
</feature>
<protein>
    <submittedName>
        <fullName evidence="5">Uncharacterized protein</fullName>
    </submittedName>
</protein>
<feature type="transmembrane region" description="Helical" evidence="2">
    <location>
        <begin position="1569"/>
        <end position="1590"/>
    </location>
</feature>
<feature type="transmembrane region" description="Helical" evidence="2">
    <location>
        <begin position="1875"/>
        <end position="1897"/>
    </location>
</feature>
<dbReference type="InterPro" id="IPR054595">
    <property type="entry name" value="DBL_C"/>
</dbReference>